<dbReference type="SUPFAM" id="SSF49265">
    <property type="entry name" value="Fibronectin type III"/>
    <property type="match status" value="3"/>
</dbReference>
<proteinExistence type="predicted"/>
<evidence type="ECO:0000259" key="2">
    <source>
        <dbReference type="PROSITE" id="PS50060"/>
    </source>
</evidence>
<evidence type="ECO:0000313" key="4">
    <source>
        <dbReference type="EMBL" id="RYM35774.1"/>
    </source>
</evidence>
<dbReference type="InterPro" id="IPR013783">
    <property type="entry name" value="Ig-like_fold"/>
</dbReference>
<dbReference type="InterPro" id="IPR003961">
    <property type="entry name" value="FN3_dom"/>
</dbReference>
<dbReference type="Gene3D" id="2.60.120.200">
    <property type="match status" value="1"/>
</dbReference>
<dbReference type="RefSeq" id="WP_130092141.1">
    <property type="nucleotide sequence ID" value="NZ_SETE01000001.1"/>
</dbReference>
<dbReference type="Pfam" id="PF18962">
    <property type="entry name" value="Por_Secre_tail"/>
    <property type="match status" value="1"/>
</dbReference>
<dbReference type="Gene3D" id="2.60.40.10">
    <property type="entry name" value="Immunoglobulins"/>
    <property type="match status" value="3"/>
</dbReference>
<dbReference type="SMART" id="SM00137">
    <property type="entry name" value="MAM"/>
    <property type="match status" value="1"/>
</dbReference>
<evidence type="ECO:0000313" key="5">
    <source>
        <dbReference type="Proteomes" id="UP000293952"/>
    </source>
</evidence>
<dbReference type="SUPFAM" id="SSF49899">
    <property type="entry name" value="Concanavalin A-like lectins/glucanases"/>
    <property type="match status" value="1"/>
</dbReference>
<dbReference type="EMBL" id="SETE01000001">
    <property type="protein sequence ID" value="RYM35774.1"/>
    <property type="molecule type" value="Genomic_DNA"/>
</dbReference>
<dbReference type="PROSITE" id="PS50060">
    <property type="entry name" value="MAM_2"/>
    <property type="match status" value="1"/>
</dbReference>
<dbReference type="GO" id="GO:0016020">
    <property type="term" value="C:membrane"/>
    <property type="evidence" value="ECO:0007669"/>
    <property type="project" value="InterPro"/>
</dbReference>
<keyword evidence="5" id="KW-1185">Reference proteome</keyword>
<dbReference type="InterPro" id="IPR045474">
    <property type="entry name" value="GEVED"/>
</dbReference>
<dbReference type="GO" id="GO:0005975">
    <property type="term" value="P:carbohydrate metabolic process"/>
    <property type="evidence" value="ECO:0007669"/>
    <property type="project" value="UniProtKB-ARBA"/>
</dbReference>
<feature type="domain" description="Fibronectin type-III" evidence="3">
    <location>
        <begin position="983"/>
        <end position="1073"/>
    </location>
</feature>
<dbReference type="SMART" id="SM00060">
    <property type="entry name" value="FN3"/>
    <property type="match status" value="3"/>
</dbReference>
<dbReference type="GO" id="GO:0004553">
    <property type="term" value="F:hydrolase activity, hydrolyzing O-glycosyl compounds"/>
    <property type="evidence" value="ECO:0007669"/>
    <property type="project" value="UniProtKB-ARBA"/>
</dbReference>
<dbReference type="Pfam" id="PF20009">
    <property type="entry name" value="GEVED"/>
    <property type="match status" value="2"/>
</dbReference>
<evidence type="ECO:0000259" key="3">
    <source>
        <dbReference type="PROSITE" id="PS50853"/>
    </source>
</evidence>
<gene>
    <name evidence="4" type="ORF">ERX46_01910</name>
</gene>
<feature type="domain" description="Fibronectin type-III" evidence="3">
    <location>
        <begin position="510"/>
        <end position="599"/>
    </location>
</feature>
<feature type="domain" description="Fibronectin type-III" evidence="3">
    <location>
        <begin position="745"/>
        <end position="832"/>
    </location>
</feature>
<accession>A0A4Q4KUG3</accession>
<keyword evidence="1" id="KW-0732">Signal</keyword>
<dbReference type="InterPro" id="IPR000998">
    <property type="entry name" value="MAM_dom"/>
</dbReference>
<dbReference type="OrthoDB" id="975384at2"/>
<feature type="domain" description="MAM" evidence="2">
    <location>
        <begin position="352"/>
        <end position="510"/>
    </location>
</feature>
<dbReference type="CDD" id="cd00063">
    <property type="entry name" value="FN3"/>
    <property type="match status" value="1"/>
</dbReference>
<dbReference type="Proteomes" id="UP000293952">
    <property type="component" value="Unassembled WGS sequence"/>
</dbReference>
<name>A0A4Q4KUG3_9FLAO</name>
<reference evidence="4 5" key="1">
    <citation type="submission" date="2019-02" db="EMBL/GenBank/DDBJ databases">
        <title>Genome sequence of the sea-ice species Brumimicrobium glaciale.</title>
        <authorList>
            <person name="Bowman J.P."/>
        </authorList>
    </citation>
    <scope>NUCLEOTIDE SEQUENCE [LARGE SCALE GENOMIC DNA]</scope>
    <source>
        <strain evidence="4 5">IC156</strain>
    </source>
</reference>
<dbReference type="InterPro" id="IPR036116">
    <property type="entry name" value="FN3_sf"/>
</dbReference>
<dbReference type="CDD" id="cd06263">
    <property type="entry name" value="MAM"/>
    <property type="match status" value="1"/>
</dbReference>
<dbReference type="Pfam" id="PF00629">
    <property type="entry name" value="MAM"/>
    <property type="match status" value="1"/>
</dbReference>
<dbReference type="InterPro" id="IPR013320">
    <property type="entry name" value="ConA-like_dom_sf"/>
</dbReference>
<organism evidence="4 5">
    <name type="scientific">Brumimicrobium glaciale</name>
    <dbReference type="NCBI Taxonomy" id="200475"/>
    <lineage>
        <taxon>Bacteria</taxon>
        <taxon>Pseudomonadati</taxon>
        <taxon>Bacteroidota</taxon>
        <taxon>Flavobacteriia</taxon>
        <taxon>Flavobacteriales</taxon>
        <taxon>Crocinitomicaceae</taxon>
        <taxon>Brumimicrobium</taxon>
    </lineage>
</organism>
<dbReference type="NCBIfam" id="TIGR04183">
    <property type="entry name" value="Por_Secre_tail"/>
    <property type="match status" value="1"/>
</dbReference>
<evidence type="ECO:0000256" key="1">
    <source>
        <dbReference type="ARBA" id="ARBA00022729"/>
    </source>
</evidence>
<dbReference type="InterPro" id="IPR026444">
    <property type="entry name" value="Secre_tail"/>
</dbReference>
<comment type="caution">
    <text evidence="4">The sequence shown here is derived from an EMBL/GenBank/DDBJ whole genome shotgun (WGS) entry which is preliminary data.</text>
</comment>
<protein>
    <submittedName>
        <fullName evidence="4">T9SS type A sorting domain-containing protein</fullName>
    </submittedName>
</protein>
<dbReference type="PROSITE" id="PS50853">
    <property type="entry name" value="FN3"/>
    <property type="match status" value="3"/>
</dbReference>
<sequence>MKKVNPEREPQLFKPENTRWKSISNALGVLLLFIGISTSGISQTIQIGSGTAVNSYIPLYYLYNYNYSQTIYTQSELTAAGMDPTQGLITKVRYKATTSQSTANWQDWEIYMGNTTKVGFDSGTDWIGIANITPVFNGTIAANVVAGQWLEITLTTPFQWDGTSNIVVAVNETTSTYGNNPGWSAYTLAPSTGQKAIYKYEDAAPYSATTPPIGASRSNTVAQIQFDGNLQAGCSGTPVVAAITAPASVCLGLDVDLVGSLIASAGISYQWQESPNGTTWTDISGATNATHTIVGGITADTYYRLKVTCANGGTFDTSNEVLVDLTSAFLAPWTYDVETASESTNSQIEDCWSSTPNNTTSAYRWDIEGNGGGTPSSNTGPNVPNSGNTYFYTEASSGVTGAVAELITPQIDVSGLTTASLKFYFHMYGVDISELSVGVSTDMGATWTSALTITGAQQTASTDPWLVQWVDLSAYTGVLQLRFKAIRGVGFEGDMAIDDISVIEAPSCIPPSALTSALTSSTSAELGWTQSGSATVWNIQYGAPGFTIGSGTPENAVTNPYNLTGLTTGSTYEYYVQADCGSANLSTWTGPFEFSIDYCEVSTTSLFEYLTSITSNGAVSNISYTASSFPAGSYANETAQIFESYETQTFDILTNYSSGINGVNVWVDWNNDLNFDATELLASATGATQHTLSVTVPTGTPQGNYRMRVRGQWGSSANPPACGLVNYGSTVDFTLTITSPPSCLSPTALTVANLNYTTADLGWTDVSTNWEIEYGAQGFTIGSGASAFTSANPYAVSNLTPNTNNSFYVRAICAPGDTSTWAGPYNFYTGPCTPSPTSVDGIGITNVTMGTINNTTGAEPNNYGNYTAQSTSVPAGTTLPIDITLETGYTYNLFAWVDWNGDLDFDDANEGYYLGESTNANPTTFNASILIPAGAVLGNYSIRIGGADNALGSTLPSDPCYTGAYATFEEYTLTITAAPPCADPSALTASNFTTNTADLAWTENGTATTWNIEYGPAGFGQGTGTALAAVTSNPHTLTGLMPCMNYDYYVQADCGGGNLSAWVGPLAFTTFAAPATGTDTQVACDTYTWMDGNTYTSSNNTATFTIVGGGSSACGNDSIVTLDLTINTSATGTDTQVACDTYTWIDGNTYTSSNNTATHTIMGGAANGCDSIVTLDLTINTATMGTDTQAACETFTWIDGNTYTSSSNTVTFTIVGGNANGCDSIVTLDLTIDMPTNAGDDVMRTFCMNQPLGLDTLLSANADAGGTWVDPSGNAITGTMITLSGQPDVYIYTYVTAANGACPAATASIEITVDGGCDYLSITDEAMVDISVYPNPATSNLTILNPSNTSSLKVEMLDMNGRIVLVENKALNNATEATLAIDYLERGIYTLRIYNTEGQKTFKIVKQ</sequence>
<dbReference type="Pfam" id="PF00041">
    <property type="entry name" value="fn3"/>
    <property type="match status" value="1"/>
</dbReference>